<dbReference type="PRINTS" id="PR00469">
    <property type="entry name" value="PNDRDTASEII"/>
</dbReference>
<comment type="caution">
    <text evidence="1">The sequence shown here is derived from an EMBL/GenBank/DDBJ whole genome shotgun (WGS) entry which is preliminary data.</text>
</comment>
<sequence length="489" mass="52018">MSQSDQCDVVVVGSGPNGLAAAVTMARAGLDVRVFEAQATLGGGARTLDLGMAPGLIHDVCSAIHPLAAASPFFRSFDLRARGVDLRFPEVSYAQPLDGGRAGIAYRNLDRTVEELGADGGAWRRLLGPLVRHVAGVVDAALSDRRSIPKDPLSAAQLGLAVLEQGTRLWNRRWSEERAPALLTGVGTHAIGRQPSLPVAGTAVMLAALAHTPGWAMPVGGSQAIVDAMVDDLKAHGVMVTAGVPITSMDDLPRARTYLFDTTPRNLVQVLGDRLPARYRQAMERYRYGDGVAKVDFVISEPVPWEHPSVGQASTIHVGGTRAEMAHAEAEIASGRHAERPLVLVSDPALTDPRREVGGLRPLWTYTHVPSGSTVDVGHIVQAQIERFAPGFGDVVVARRTITAARMPHHNANYIGGDFAAGALTTWQLLARPALRWDPWATPVPGVYLCSSATPPAPGVHGMCGLHAARRALRARFGIKRIPELSPAS</sequence>
<evidence type="ECO:0000313" key="1">
    <source>
        <dbReference type="EMBL" id="NED95596.1"/>
    </source>
</evidence>
<dbReference type="EMBL" id="JAAGOB010000004">
    <property type="protein sequence ID" value="NED95596.1"/>
    <property type="molecule type" value="Genomic_DNA"/>
</dbReference>
<dbReference type="RefSeq" id="WP_163818353.1">
    <property type="nucleotide sequence ID" value="NZ_JAAGOB010000004.1"/>
</dbReference>
<accession>A0A6N9YKM8</accession>
<keyword evidence="2" id="KW-1185">Reference proteome</keyword>
<organism evidence="1 2">
    <name type="scientific">Phytoactinopolyspora alkaliphila</name>
    <dbReference type="NCBI Taxonomy" id="1783498"/>
    <lineage>
        <taxon>Bacteria</taxon>
        <taxon>Bacillati</taxon>
        <taxon>Actinomycetota</taxon>
        <taxon>Actinomycetes</taxon>
        <taxon>Jiangellales</taxon>
        <taxon>Jiangellaceae</taxon>
        <taxon>Phytoactinopolyspora</taxon>
    </lineage>
</organism>
<dbReference type="SUPFAM" id="SSF51905">
    <property type="entry name" value="FAD/NAD(P)-binding domain"/>
    <property type="match status" value="1"/>
</dbReference>
<protein>
    <submittedName>
        <fullName evidence="1">NAD(P)/FAD-dependent oxidoreductase</fullName>
    </submittedName>
</protein>
<name>A0A6N9YKM8_9ACTN</name>
<dbReference type="Proteomes" id="UP000469185">
    <property type="component" value="Unassembled WGS sequence"/>
</dbReference>
<dbReference type="Gene3D" id="3.50.50.60">
    <property type="entry name" value="FAD/NAD(P)-binding domain"/>
    <property type="match status" value="1"/>
</dbReference>
<proteinExistence type="predicted"/>
<dbReference type="PANTHER" id="PTHR10668">
    <property type="entry name" value="PHYTOENE DEHYDROGENASE"/>
    <property type="match status" value="1"/>
</dbReference>
<reference evidence="1 2" key="1">
    <citation type="submission" date="2020-02" db="EMBL/GenBank/DDBJ databases">
        <authorList>
            <person name="Li X.-J."/>
            <person name="Feng X.-M."/>
        </authorList>
    </citation>
    <scope>NUCLEOTIDE SEQUENCE [LARGE SCALE GENOMIC DNA]</scope>
    <source>
        <strain evidence="1 2">CGMCC 4.7225</strain>
    </source>
</reference>
<dbReference type="Pfam" id="PF13450">
    <property type="entry name" value="NAD_binding_8"/>
    <property type="match status" value="1"/>
</dbReference>
<dbReference type="PANTHER" id="PTHR10668:SF105">
    <property type="entry name" value="DEHYDROGENASE-RELATED"/>
    <property type="match status" value="1"/>
</dbReference>
<dbReference type="InterPro" id="IPR036188">
    <property type="entry name" value="FAD/NAD-bd_sf"/>
</dbReference>
<dbReference type="AlphaFoldDB" id="A0A6N9YKM8"/>
<gene>
    <name evidence="1" type="ORF">G1H11_09755</name>
</gene>
<evidence type="ECO:0000313" key="2">
    <source>
        <dbReference type="Proteomes" id="UP000469185"/>
    </source>
</evidence>